<dbReference type="Pfam" id="PF00583">
    <property type="entry name" value="Acetyltransf_1"/>
    <property type="match status" value="1"/>
</dbReference>
<dbReference type="RefSeq" id="WP_045447760.1">
    <property type="nucleotide sequence ID" value="NZ_BBIO01000013.1"/>
</dbReference>
<keyword evidence="3" id="KW-0547">Nucleotide-binding</keyword>
<dbReference type="AlphaFoldDB" id="A0A081BCX3"/>
<dbReference type="GO" id="GO:0016747">
    <property type="term" value="F:acyltransferase activity, transferring groups other than amino-acyl groups"/>
    <property type="evidence" value="ECO:0007669"/>
    <property type="project" value="InterPro"/>
</dbReference>
<dbReference type="InterPro" id="IPR043938">
    <property type="entry name" value="Ligase_CoA_dom"/>
</dbReference>
<keyword evidence="4" id="KW-0067">ATP-binding</keyword>
<dbReference type="eggNOG" id="COG1042">
    <property type="taxonomic scope" value="Bacteria"/>
</dbReference>
<evidence type="ECO:0000256" key="4">
    <source>
        <dbReference type="ARBA" id="ARBA00022840"/>
    </source>
</evidence>
<evidence type="ECO:0000313" key="7">
    <source>
        <dbReference type="Proteomes" id="UP000028702"/>
    </source>
</evidence>
<dbReference type="EMBL" id="BBIO01000013">
    <property type="protein sequence ID" value="GAK45891.1"/>
    <property type="molecule type" value="Genomic_DNA"/>
</dbReference>
<dbReference type="SMART" id="SM00881">
    <property type="entry name" value="CoA_binding"/>
    <property type="match status" value="1"/>
</dbReference>
<dbReference type="GO" id="GO:0006099">
    <property type="term" value="P:tricarboxylic acid cycle"/>
    <property type="evidence" value="ECO:0007669"/>
    <property type="project" value="UniProtKB-KW"/>
</dbReference>
<evidence type="ECO:0000256" key="1">
    <source>
        <dbReference type="ARBA" id="ARBA00022532"/>
    </source>
</evidence>
<dbReference type="Pfam" id="PF13549">
    <property type="entry name" value="ATP-grasp_5"/>
    <property type="match status" value="1"/>
</dbReference>
<dbReference type="Pfam" id="PF13380">
    <property type="entry name" value="CoA_binding_2"/>
    <property type="match status" value="1"/>
</dbReference>
<gene>
    <name evidence="6" type="ORF">M2A_2390</name>
</gene>
<dbReference type="Pfam" id="PF19045">
    <property type="entry name" value="Ligase_CoA_2"/>
    <property type="match status" value="1"/>
</dbReference>
<dbReference type="Proteomes" id="UP000028702">
    <property type="component" value="Unassembled WGS sequence"/>
</dbReference>
<reference evidence="6 7" key="1">
    <citation type="submission" date="2014-07" db="EMBL/GenBank/DDBJ databases">
        <title>Tepidicaulis marinum gen. nov., sp. nov., a novel marine bacterium denitrifying nitrate to nitrous oxide strictly under microaerobic conditions.</title>
        <authorList>
            <person name="Takeuchi M."/>
            <person name="Yamagishi T."/>
            <person name="Kamagata Y."/>
            <person name="Oshima K."/>
            <person name="Hattori M."/>
            <person name="Katayama T."/>
            <person name="Hanada S."/>
            <person name="Tamaki H."/>
            <person name="Marumo K."/>
            <person name="Maeda H."/>
            <person name="Nedachi M."/>
            <person name="Iwasaki W."/>
            <person name="Suwa Y."/>
            <person name="Sakata S."/>
        </authorList>
    </citation>
    <scope>NUCLEOTIDE SEQUENCE [LARGE SCALE GENOMIC DNA]</scope>
    <source>
        <strain evidence="6 7">MA2</strain>
    </source>
</reference>
<dbReference type="InterPro" id="IPR013815">
    <property type="entry name" value="ATP_grasp_subdomain_1"/>
</dbReference>
<dbReference type="InterPro" id="IPR016181">
    <property type="entry name" value="Acyl_CoA_acyltransferase"/>
</dbReference>
<dbReference type="SUPFAM" id="SSF56059">
    <property type="entry name" value="Glutathione synthetase ATP-binding domain-like"/>
    <property type="match status" value="1"/>
</dbReference>
<dbReference type="SUPFAM" id="SSF52210">
    <property type="entry name" value="Succinyl-CoA synthetase domains"/>
    <property type="match status" value="2"/>
</dbReference>
<protein>
    <submittedName>
        <fullName evidence="6">CoA-binding protein</fullName>
    </submittedName>
</protein>
<keyword evidence="7" id="KW-1185">Reference proteome</keyword>
<evidence type="ECO:0000259" key="5">
    <source>
        <dbReference type="PROSITE" id="PS51186"/>
    </source>
</evidence>
<keyword evidence="1" id="KW-0816">Tricarboxylic acid cycle</keyword>
<dbReference type="Pfam" id="PF13607">
    <property type="entry name" value="Succ_CoA_lig"/>
    <property type="match status" value="1"/>
</dbReference>
<dbReference type="InterPro" id="IPR051538">
    <property type="entry name" value="Acyl-CoA_Synth/Transferase"/>
</dbReference>
<evidence type="ECO:0000256" key="3">
    <source>
        <dbReference type="ARBA" id="ARBA00022741"/>
    </source>
</evidence>
<dbReference type="InterPro" id="IPR036291">
    <property type="entry name" value="NAD(P)-bd_dom_sf"/>
</dbReference>
<proteinExistence type="predicted"/>
<dbReference type="InterPro" id="IPR016102">
    <property type="entry name" value="Succinyl-CoA_synth-like"/>
</dbReference>
<dbReference type="GO" id="GO:0043758">
    <property type="term" value="F:acetate-CoA ligase (ADP-forming) activity"/>
    <property type="evidence" value="ECO:0007669"/>
    <property type="project" value="InterPro"/>
</dbReference>
<dbReference type="InterPro" id="IPR000182">
    <property type="entry name" value="GNAT_dom"/>
</dbReference>
<dbReference type="eggNOG" id="COG1670">
    <property type="taxonomic scope" value="Bacteria"/>
</dbReference>
<accession>A0A081BCX3</accession>
<dbReference type="PANTHER" id="PTHR43334:SF1">
    <property type="entry name" value="3-HYDROXYPROPIONATE--COA LIGASE [ADP-FORMING]"/>
    <property type="match status" value="1"/>
</dbReference>
<sequence>MSIRNLDKIFLPRSIALIGASGRKGALGHIVLTKLREAGFKGEIWPVNPGYEEISGLTCFKNIAALPGAPDLAIIATPAPTVPGLIGELGEAGTRAAVVITAGLGANEEGTLKRQMLEAARPHLMRIIGPNTLGLIVPPIGLNASFADTPVASGDLALISQSGAVIATMADWANSRNVGFSSMVSLGDMSDVDFGDLLDWFAADTRTRAILLYVESITHPQKFMSAARSAARAKPVIVIKSGRHEEAAKAAASHTGALAGSDAVYDAAFRRAGLLRVFDLDELFSATETLGHVQPFRGDRLSVLTNGGGTGVLAVDTLADLGGKLAKLDENTLKALDGVLPATWSRANPVDIIGDADEHRYSASLDHLLADKNTDAVLVMNCPTALASSEKTAKAVADAIGAYRKAHPRAKPVFTCWLGGAAEEKARGIFEPLHIPNFSTPGDAVRGFVYLTRYAAAQDALIRMPPSLPGDFKPDKQRAQKRVQRALAEGKKWLDSGDISEIFAAYDIPYVAPRFAATPEEAGKAARDLLQDHKACALKIVSPDIQHKSDVGGVKLNITSAKAAEECARQMMEDISAAYPGKRIEGVSLEPLIDRPAARELILGLADDKLFGPVVLFGQGGTAVEVISDKALALPPLDLTLAHDLIEQTRVAKLLKSYRAQAAADIGAVALTLVKISQLAADIPEIRELDINPLLADEEGVIALDARMHVAEEKRRDRHGGNPRFAVHPYPSEWEGELELLDGSKVIARPVRPEDEVLYQEFFDHVTPDDARLRFFSPKPELSHKLIARFTQIDYNRAMAFVALDPETGALLGVVRLHADANGEVAEYAILVRSTIKGKGLGWALMTLIIDYARKTGLKKVYGDVLRANTVMLRMCGDLGFAQSFDTDDPAIVHVELDLTGENPA</sequence>
<dbReference type="PANTHER" id="PTHR43334">
    <property type="entry name" value="ACETATE--COA LIGASE [ADP-FORMING]"/>
    <property type="match status" value="1"/>
</dbReference>
<feature type="domain" description="N-acetyltransferase" evidence="5">
    <location>
        <begin position="746"/>
        <end position="902"/>
    </location>
</feature>
<comment type="caution">
    <text evidence="6">The sequence shown here is derived from an EMBL/GenBank/DDBJ whole genome shotgun (WGS) entry which is preliminary data.</text>
</comment>
<dbReference type="SUPFAM" id="SSF51735">
    <property type="entry name" value="NAD(P)-binding Rossmann-fold domains"/>
    <property type="match status" value="1"/>
</dbReference>
<dbReference type="InterPro" id="IPR032875">
    <property type="entry name" value="Succ_CoA_lig_flav_dom"/>
</dbReference>
<evidence type="ECO:0000256" key="2">
    <source>
        <dbReference type="ARBA" id="ARBA00022598"/>
    </source>
</evidence>
<organism evidence="6 7">
    <name type="scientific">Tepidicaulis marinus</name>
    <dbReference type="NCBI Taxonomy" id="1333998"/>
    <lineage>
        <taxon>Bacteria</taxon>
        <taxon>Pseudomonadati</taxon>
        <taxon>Pseudomonadota</taxon>
        <taxon>Alphaproteobacteria</taxon>
        <taxon>Hyphomicrobiales</taxon>
        <taxon>Parvibaculaceae</taxon>
        <taxon>Tepidicaulis</taxon>
    </lineage>
</organism>
<dbReference type="STRING" id="1333998.M2A_2390"/>
<dbReference type="SUPFAM" id="SSF55729">
    <property type="entry name" value="Acyl-CoA N-acyltransferases (Nat)"/>
    <property type="match status" value="1"/>
</dbReference>
<keyword evidence="2" id="KW-0436">Ligase</keyword>
<name>A0A081BCX3_9HYPH</name>
<evidence type="ECO:0000313" key="6">
    <source>
        <dbReference type="EMBL" id="GAK45891.1"/>
    </source>
</evidence>
<dbReference type="InterPro" id="IPR003781">
    <property type="entry name" value="CoA-bd"/>
</dbReference>
<dbReference type="Gene3D" id="3.30.470.20">
    <property type="entry name" value="ATP-grasp fold, B domain"/>
    <property type="match status" value="1"/>
</dbReference>
<dbReference type="Gene3D" id="3.40.50.720">
    <property type="entry name" value="NAD(P)-binding Rossmann-like Domain"/>
    <property type="match status" value="1"/>
</dbReference>
<dbReference type="PROSITE" id="PS51186">
    <property type="entry name" value="GNAT"/>
    <property type="match status" value="1"/>
</dbReference>
<dbReference type="Gene3D" id="3.30.1490.20">
    <property type="entry name" value="ATP-grasp fold, A domain"/>
    <property type="match status" value="1"/>
</dbReference>
<dbReference type="Gene3D" id="3.40.50.261">
    <property type="entry name" value="Succinyl-CoA synthetase domains"/>
    <property type="match status" value="2"/>
</dbReference>
<dbReference type="GO" id="GO:0005524">
    <property type="term" value="F:ATP binding"/>
    <property type="evidence" value="ECO:0007669"/>
    <property type="project" value="UniProtKB-KW"/>
</dbReference>
<dbReference type="CDD" id="cd04301">
    <property type="entry name" value="NAT_SF"/>
    <property type="match status" value="1"/>
</dbReference>
<dbReference type="Gene3D" id="3.40.630.30">
    <property type="match status" value="1"/>
</dbReference>